<dbReference type="GO" id="GO:0006235">
    <property type="term" value="P:dTTP biosynthetic process"/>
    <property type="evidence" value="ECO:0007669"/>
    <property type="project" value="UniProtKB-UniRule"/>
</dbReference>
<dbReference type="InterPro" id="IPR027417">
    <property type="entry name" value="P-loop_NTPase"/>
</dbReference>
<keyword evidence="4 8" id="KW-0547">Nucleotide-binding</keyword>
<dbReference type="EC" id="2.7.4.9" evidence="8"/>
<dbReference type="SUPFAM" id="SSF52540">
    <property type="entry name" value="P-loop containing nucleoside triphosphate hydrolases"/>
    <property type="match status" value="1"/>
</dbReference>
<dbReference type="GO" id="GO:0006233">
    <property type="term" value="P:dTDP biosynthetic process"/>
    <property type="evidence" value="ECO:0007669"/>
    <property type="project" value="InterPro"/>
</dbReference>
<evidence type="ECO:0000256" key="1">
    <source>
        <dbReference type="ARBA" id="ARBA00009776"/>
    </source>
</evidence>
<comment type="caution">
    <text evidence="10">The sequence shown here is derived from an EMBL/GenBank/DDBJ whole genome shotgun (WGS) entry which is preliminary data.</text>
</comment>
<name>A0A2M8F9T9_9BACT</name>
<dbReference type="EMBL" id="PFRH01000084">
    <property type="protein sequence ID" value="PJC52502.1"/>
    <property type="molecule type" value="Genomic_DNA"/>
</dbReference>
<dbReference type="CDD" id="cd01672">
    <property type="entry name" value="TMPK"/>
    <property type="match status" value="1"/>
</dbReference>
<keyword evidence="3 8" id="KW-0545">Nucleotide biosynthesis</keyword>
<comment type="catalytic activity">
    <reaction evidence="7 8">
        <text>dTMP + ATP = dTDP + ADP</text>
        <dbReference type="Rhea" id="RHEA:13517"/>
        <dbReference type="ChEBI" id="CHEBI:30616"/>
        <dbReference type="ChEBI" id="CHEBI:58369"/>
        <dbReference type="ChEBI" id="CHEBI:63528"/>
        <dbReference type="ChEBI" id="CHEBI:456216"/>
        <dbReference type="EC" id="2.7.4.9"/>
    </reaction>
</comment>
<comment type="function">
    <text evidence="8">Phosphorylation of dTMP to form dTDP in both de novo and salvage pathways of dTTP synthesis.</text>
</comment>
<evidence type="ECO:0000256" key="3">
    <source>
        <dbReference type="ARBA" id="ARBA00022727"/>
    </source>
</evidence>
<evidence type="ECO:0000256" key="4">
    <source>
        <dbReference type="ARBA" id="ARBA00022741"/>
    </source>
</evidence>
<dbReference type="InterPro" id="IPR039430">
    <property type="entry name" value="Thymidylate_kin-like_dom"/>
</dbReference>
<dbReference type="Pfam" id="PF02223">
    <property type="entry name" value="Thymidylate_kin"/>
    <property type="match status" value="1"/>
</dbReference>
<keyword evidence="6 8" id="KW-0067">ATP-binding</keyword>
<evidence type="ECO:0000256" key="2">
    <source>
        <dbReference type="ARBA" id="ARBA00022679"/>
    </source>
</evidence>
<dbReference type="InterPro" id="IPR018094">
    <property type="entry name" value="Thymidylate_kinase"/>
</dbReference>
<dbReference type="PANTHER" id="PTHR10344:SF4">
    <property type="entry name" value="UMP-CMP KINASE 2, MITOCHONDRIAL"/>
    <property type="match status" value="1"/>
</dbReference>
<dbReference type="GO" id="GO:0004798">
    <property type="term" value="F:dTMP kinase activity"/>
    <property type="evidence" value="ECO:0007669"/>
    <property type="project" value="UniProtKB-UniRule"/>
</dbReference>
<evidence type="ECO:0000256" key="6">
    <source>
        <dbReference type="ARBA" id="ARBA00022840"/>
    </source>
</evidence>
<evidence type="ECO:0000256" key="7">
    <source>
        <dbReference type="ARBA" id="ARBA00048743"/>
    </source>
</evidence>
<reference evidence="11" key="1">
    <citation type="submission" date="2017-09" db="EMBL/GenBank/DDBJ databases">
        <title>Depth-based differentiation of microbial function through sediment-hosted aquifers and enrichment of novel symbionts in the deep terrestrial subsurface.</title>
        <authorList>
            <person name="Probst A.J."/>
            <person name="Ladd B."/>
            <person name="Jarett J.K."/>
            <person name="Geller-Mcgrath D.E."/>
            <person name="Sieber C.M.K."/>
            <person name="Emerson J.B."/>
            <person name="Anantharaman K."/>
            <person name="Thomas B.C."/>
            <person name="Malmstrom R."/>
            <person name="Stieglmeier M."/>
            <person name="Klingl A."/>
            <person name="Woyke T."/>
            <person name="Ryan C.M."/>
            <person name="Banfield J.F."/>
        </authorList>
    </citation>
    <scope>NUCLEOTIDE SEQUENCE [LARGE SCALE GENOMIC DNA]</scope>
</reference>
<evidence type="ECO:0000313" key="11">
    <source>
        <dbReference type="Proteomes" id="UP000231456"/>
    </source>
</evidence>
<evidence type="ECO:0000256" key="8">
    <source>
        <dbReference type="HAMAP-Rule" id="MF_00165"/>
    </source>
</evidence>
<dbReference type="GO" id="GO:0005524">
    <property type="term" value="F:ATP binding"/>
    <property type="evidence" value="ECO:0007669"/>
    <property type="project" value="UniProtKB-UniRule"/>
</dbReference>
<keyword evidence="5 8" id="KW-0418">Kinase</keyword>
<dbReference type="Gene3D" id="3.40.50.300">
    <property type="entry name" value="P-loop containing nucleotide triphosphate hydrolases"/>
    <property type="match status" value="1"/>
</dbReference>
<proteinExistence type="inferred from homology"/>
<evidence type="ECO:0000259" key="9">
    <source>
        <dbReference type="Pfam" id="PF02223"/>
    </source>
</evidence>
<feature type="binding site" evidence="8">
    <location>
        <begin position="20"/>
        <end position="27"/>
    </location>
    <ligand>
        <name>ATP</name>
        <dbReference type="ChEBI" id="CHEBI:30616"/>
    </ligand>
</feature>
<dbReference type="Proteomes" id="UP000231456">
    <property type="component" value="Unassembled WGS sequence"/>
</dbReference>
<dbReference type="AlphaFoldDB" id="A0A2M8F9T9"/>
<keyword evidence="2 8" id="KW-0808">Transferase</keyword>
<comment type="similarity">
    <text evidence="1 8">Belongs to the thymidylate kinase family.</text>
</comment>
<evidence type="ECO:0000256" key="5">
    <source>
        <dbReference type="ARBA" id="ARBA00022777"/>
    </source>
</evidence>
<dbReference type="GO" id="GO:0005829">
    <property type="term" value="C:cytosol"/>
    <property type="evidence" value="ECO:0007669"/>
    <property type="project" value="TreeGrafter"/>
</dbReference>
<protein>
    <recommendedName>
        <fullName evidence="8">Thymidylate kinase</fullName>
        <ecNumber evidence="8">2.7.4.9</ecNumber>
    </recommendedName>
    <alternativeName>
        <fullName evidence="8">dTMP kinase</fullName>
    </alternativeName>
</protein>
<feature type="domain" description="Thymidylate kinase-like" evidence="9">
    <location>
        <begin position="18"/>
        <end position="204"/>
    </location>
</feature>
<organism evidence="10 11">
    <name type="scientific">Candidatus Magasanikbacteria bacterium CG_4_9_14_0_2_um_filter_42_11</name>
    <dbReference type="NCBI Taxonomy" id="1974643"/>
    <lineage>
        <taxon>Bacteria</taxon>
        <taxon>Candidatus Magasanikiibacteriota</taxon>
    </lineage>
</organism>
<sequence>MNSELRTPNTKKGLFIMLEGTDGSGKTTQTELLLNKLKAEGHDVEQISFPQYGEKSAALVEDYLNGTFGTADEVGPYRASILYAVDRYAAKAKIEGWLNAGKIVIANRYVASNMGHQGGKISDPTERQKYFDWNYHLEYTVFDIPRPDINIILHVTPEISQKLVDKKDERAYLTEGKTRDIHEDDLNHLRNAERAYLDIAKQFPEFTLIECVEGDDILPQKIIHEKIWEQISIHVS</sequence>
<dbReference type="HAMAP" id="MF_00165">
    <property type="entry name" value="Thymidylate_kinase"/>
    <property type="match status" value="1"/>
</dbReference>
<accession>A0A2M8F9T9</accession>
<gene>
    <name evidence="8" type="primary">tmk</name>
    <name evidence="10" type="ORF">CO030_02540</name>
</gene>
<dbReference type="PANTHER" id="PTHR10344">
    <property type="entry name" value="THYMIDYLATE KINASE"/>
    <property type="match status" value="1"/>
</dbReference>
<dbReference type="GO" id="GO:0006227">
    <property type="term" value="P:dUDP biosynthetic process"/>
    <property type="evidence" value="ECO:0007669"/>
    <property type="project" value="TreeGrafter"/>
</dbReference>
<evidence type="ECO:0000313" key="10">
    <source>
        <dbReference type="EMBL" id="PJC52502.1"/>
    </source>
</evidence>